<dbReference type="EMBL" id="PQFF01000097">
    <property type="protein sequence ID" value="RHZ82703.1"/>
    <property type="molecule type" value="Genomic_DNA"/>
</dbReference>
<organism evidence="2 3">
    <name type="scientific">Diversispora epigaea</name>
    <dbReference type="NCBI Taxonomy" id="1348612"/>
    <lineage>
        <taxon>Eukaryota</taxon>
        <taxon>Fungi</taxon>
        <taxon>Fungi incertae sedis</taxon>
        <taxon>Mucoromycota</taxon>
        <taxon>Glomeromycotina</taxon>
        <taxon>Glomeromycetes</taxon>
        <taxon>Diversisporales</taxon>
        <taxon>Diversisporaceae</taxon>
        <taxon>Diversispora</taxon>
    </lineage>
</organism>
<evidence type="ECO:0000256" key="1">
    <source>
        <dbReference type="SAM" id="Phobius"/>
    </source>
</evidence>
<sequence>MLIKTLFNTKMREHIRGNNIESLVLTDAELVEISVGLAFVAFGGVMLSIAFLRRKNNSDIFDNTQPFVTSGYEEVFKLHYNSVAVRWSLFPGFTCKFL</sequence>
<keyword evidence="1" id="KW-0812">Transmembrane</keyword>
<keyword evidence="1" id="KW-1133">Transmembrane helix</keyword>
<accession>A0A397JCK2</accession>
<reference evidence="2 3" key="1">
    <citation type="submission" date="2018-08" db="EMBL/GenBank/DDBJ databases">
        <title>Genome and evolution of the arbuscular mycorrhizal fungus Diversispora epigaea (formerly Glomus versiforme) and its bacterial endosymbionts.</title>
        <authorList>
            <person name="Sun X."/>
            <person name="Fei Z."/>
            <person name="Harrison M."/>
        </authorList>
    </citation>
    <scope>NUCLEOTIDE SEQUENCE [LARGE SCALE GENOMIC DNA]</scope>
    <source>
        <strain evidence="2 3">IT104</strain>
    </source>
</reference>
<evidence type="ECO:0000313" key="2">
    <source>
        <dbReference type="EMBL" id="RHZ82703.1"/>
    </source>
</evidence>
<comment type="caution">
    <text evidence="2">The sequence shown here is derived from an EMBL/GenBank/DDBJ whole genome shotgun (WGS) entry which is preliminary data.</text>
</comment>
<dbReference type="AlphaFoldDB" id="A0A397JCK2"/>
<dbReference type="Proteomes" id="UP000266861">
    <property type="component" value="Unassembled WGS sequence"/>
</dbReference>
<feature type="transmembrane region" description="Helical" evidence="1">
    <location>
        <begin position="33"/>
        <end position="52"/>
    </location>
</feature>
<keyword evidence="3" id="KW-1185">Reference proteome</keyword>
<keyword evidence="1" id="KW-0472">Membrane</keyword>
<evidence type="ECO:0000313" key="3">
    <source>
        <dbReference type="Proteomes" id="UP000266861"/>
    </source>
</evidence>
<name>A0A397JCK2_9GLOM</name>
<protein>
    <submittedName>
        <fullName evidence="2">Uncharacterized protein</fullName>
    </submittedName>
</protein>
<dbReference type="OrthoDB" id="2555434at2759"/>
<proteinExistence type="predicted"/>
<gene>
    <name evidence="2" type="ORF">Glove_104g54</name>
</gene>